<evidence type="ECO:0000313" key="2">
    <source>
        <dbReference type="Proteomes" id="UP000267606"/>
    </source>
</evidence>
<organism evidence="3">
    <name type="scientific">Onchocerca flexuosa</name>
    <dbReference type="NCBI Taxonomy" id="387005"/>
    <lineage>
        <taxon>Eukaryota</taxon>
        <taxon>Metazoa</taxon>
        <taxon>Ecdysozoa</taxon>
        <taxon>Nematoda</taxon>
        <taxon>Chromadorea</taxon>
        <taxon>Rhabditida</taxon>
        <taxon>Spirurina</taxon>
        <taxon>Spiruromorpha</taxon>
        <taxon>Filarioidea</taxon>
        <taxon>Onchocercidae</taxon>
        <taxon>Onchocerca</taxon>
    </lineage>
</organism>
<protein>
    <submittedName>
        <fullName evidence="3">Transposase</fullName>
    </submittedName>
</protein>
<dbReference type="AlphaFoldDB" id="A0A183HV72"/>
<keyword evidence="2" id="KW-1185">Reference proteome</keyword>
<reference evidence="3" key="1">
    <citation type="submission" date="2016-06" db="UniProtKB">
        <authorList>
            <consortium name="WormBaseParasite"/>
        </authorList>
    </citation>
    <scope>IDENTIFICATION</scope>
</reference>
<dbReference type="EMBL" id="UZAJ01016388">
    <property type="protein sequence ID" value="VDO76055.1"/>
    <property type="molecule type" value="Genomic_DNA"/>
</dbReference>
<name>A0A183HV72_9BILA</name>
<evidence type="ECO:0000313" key="1">
    <source>
        <dbReference type="EMBL" id="VDO76055.1"/>
    </source>
</evidence>
<dbReference type="STRING" id="387005.A0A183HV72"/>
<reference evidence="1 2" key="2">
    <citation type="submission" date="2018-11" db="EMBL/GenBank/DDBJ databases">
        <authorList>
            <consortium name="Pathogen Informatics"/>
        </authorList>
    </citation>
    <scope>NUCLEOTIDE SEQUENCE [LARGE SCALE GENOMIC DNA]</scope>
</reference>
<accession>A0A183HV72</accession>
<evidence type="ECO:0000313" key="3">
    <source>
        <dbReference type="WBParaSite" id="OFLC_0001138401-mRNA-1"/>
    </source>
</evidence>
<dbReference type="Proteomes" id="UP000267606">
    <property type="component" value="Unassembled WGS sequence"/>
</dbReference>
<dbReference type="WBParaSite" id="OFLC_0001138401-mRNA-1">
    <property type="protein sequence ID" value="OFLC_0001138401-mRNA-1"/>
    <property type="gene ID" value="OFLC_0001138401"/>
</dbReference>
<proteinExistence type="predicted"/>
<sequence>MAFVESEMADVVPIPLTQYGERLSVDGSKTKVKSRIKTNNRRELWRRHTLSDIDQK</sequence>
<gene>
    <name evidence="1" type="ORF">OFLC_LOCUS11388</name>
</gene>